<evidence type="ECO:0000313" key="2">
    <source>
        <dbReference type="Proteomes" id="UP000287296"/>
    </source>
</evidence>
<sequence>MIYGIYESKEEAEEHLLISKGKRYEASIKIHDEILEGVVADFIMIDYHTGKKQKLASLNGDYDNQDNLYICTLRVMDYEDAYTSASRIVVQMYDVLTCEKYQELQSNSSLFK</sequence>
<reference evidence="1 2" key="1">
    <citation type="submission" date="2018-12" db="EMBL/GenBank/DDBJ databases">
        <authorList>
            <person name="Sun L."/>
            <person name="Chen Z."/>
        </authorList>
    </citation>
    <scope>NUCLEOTIDE SEQUENCE [LARGE SCALE GENOMIC DNA]</scope>
    <source>
        <strain evidence="1 2">LMG 29736</strain>
    </source>
</reference>
<organism evidence="1 2">
    <name type="scientific">Siminovitchia terrae</name>
    <name type="common">Bacillus terrae</name>
    <dbReference type="NCBI Taxonomy" id="1914933"/>
    <lineage>
        <taxon>Bacteria</taxon>
        <taxon>Bacillati</taxon>
        <taxon>Bacillota</taxon>
        <taxon>Bacilli</taxon>
        <taxon>Bacillales</taxon>
        <taxon>Bacillaceae</taxon>
        <taxon>Siminovitchia</taxon>
    </lineage>
</organism>
<accession>A0A429X3Q2</accession>
<dbReference type="OrthoDB" id="2968696at2"/>
<dbReference type="AlphaFoldDB" id="A0A429X3Q2"/>
<protein>
    <submittedName>
        <fullName evidence="1">Uncharacterized protein</fullName>
    </submittedName>
</protein>
<evidence type="ECO:0000313" key="1">
    <source>
        <dbReference type="EMBL" id="RST58025.1"/>
    </source>
</evidence>
<dbReference type="RefSeq" id="WP_120117736.1">
    <property type="nucleotide sequence ID" value="NZ_BORI01000011.1"/>
</dbReference>
<name>A0A429X3Q2_SIMTE</name>
<comment type="caution">
    <text evidence="1">The sequence shown here is derived from an EMBL/GenBank/DDBJ whole genome shotgun (WGS) entry which is preliminary data.</text>
</comment>
<gene>
    <name evidence="1" type="ORF">D5F11_019780</name>
</gene>
<proteinExistence type="predicted"/>
<dbReference type="EMBL" id="QYTW02000025">
    <property type="protein sequence ID" value="RST58025.1"/>
    <property type="molecule type" value="Genomic_DNA"/>
</dbReference>
<dbReference type="Proteomes" id="UP000287296">
    <property type="component" value="Unassembled WGS sequence"/>
</dbReference>